<accession>I4C5N5</accession>
<evidence type="ECO:0000313" key="2">
    <source>
        <dbReference type="Proteomes" id="UP000006055"/>
    </source>
</evidence>
<evidence type="ECO:0000313" key="1">
    <source>
        <dbReference type="EMBL" id="AFM24876.1"/>
    </source>
</evidence>
<protein>
    <submittedName>
        <fullName evidence="1">Uncharacterized protein</fullName>
    </submittedName>
</protein>
<dbReference type="Proteomes" id="UP000006055">
    <property type="component" value="Chromosome"/>
</dbReference>
<proteinExistence type="predicted"/>
<name>I4C5N5_DESTA</name>
<reference evidence="2" key="1">
    <citation type="submission" date="2012-06" db="EMBL/GenBank/DDBJ databases">
        <title>Complete sequence of chromosome of Desulfomonile tiedjei DSM 6799.</title>
        <authorList>
            <person name="Lucas S."/>
            <person name="Copeland A."/>
            <person name="Lapidus A."/>
            <person name="Glavina del Rio T."/>
            <person name="Dalin E."/>
            <person name="Tice H."/>
            <person name="Bruce D."/>
            <person name="Goodwin L."/>
            <person name="Pitluck S."/>
            <person name="Peters L."/>
            <person name="Ovchinnikova G."/>
            <person name="Zeytun A."/>
            <person name="Lu M."/>
            <person name="Kyrpides N."/>
            <person name="Mavromatis K."/>
            <person name="Ivanova N."/>
            <person name="Brettin T."/>
            <person name="Detter J.C."/>
            <person name="Han C."/>
            <person name="Larimer F."/>
            <person name="Land M."/>
            <person name="Hauser L."/>
            <person name="Markowitz V."/>
            <person name="Cheng J.-F."/>
            <person name="Hugenholtz P."/>
            <person name="Woyke T."/>
            <person name="Wu D."/>
            <person name="Spring S."/>
            <person name="Schroeder M."/>
            <person name="Brambilla E."/>
            <person name="Klenk H.-P."/>
            <person name="Eisen J.A."/>
        </authorList>
    </citation>
    <scope>NUCLEOTIDE SEQUENCE [LARGE SCALE GENOMIC DNA]</scope>
    <source>
        <strain evidence="2">ATCC 49306 / DSM 6799 / DCB-1</strain>
    </source>
</reference>
<gene>
    <name evidence="1" type="ordered locus">Desti_2182</name>
</gene>
<organism evidence="1 2">
    <name type="scientific">Desulfomonile tiedjei (strain ATCC 49306 / DSM 6799 / DCB-1)</name>
    <dbReference type="NCBI Taxonomy" id="706587"/>
    <lineage>
        <taxon>Bacteria</taxon>
        <taxon>Pseudomonadati</taxon>
        <taxon>Thermodesulfobacteriota</taxon>
        <taxon>Desulfomonilia</taxon>
        <taxon>Desulfomonilales</taxon>
        <taxon>Desulfomonilaceae</taxon>
        <taxon>Desulfomonile</taxon>
    </lineage>
</organism>
<dbReference type="EMBL" id="CP003360">
    <property type="protein sequence ID" value="AFM24876.1"/>
    <property type="molecule type" value="Genomic_DNA"/>
</dbReference>
<dbReference type="AlphaFoldDB" id="I4C5N5"/>
<sequence>MKLSEIAIIALIVVQATAEILKLIQKWKYTT</sequence>
<dbReference type="STRING" id="706587.Desti_2182"/>
<dbReference type="HOGENOM" id="CLU_3396193_0_0_7"/>
<keyword evidence="2" id="KW-1185">Reference proteome</keyword>
<dbReference type="KEGG" id="dti:Desti_2182"/>